<keyword evidence="2" id="KW-0489">Methyltransferase</keyword>
<organism evidence="2 3">
    <name type="scientific">Roseomonas fluvialis</name>
    <dbReference type="NCBI Taxonomy" id="1750527"/>
    <lineage>
        <taxon>Bacteria</taxon>
        <taxon>Pseudomonadati</taxon>
        <taxon>Pseudomonadota</taxon>
        <taxon>Alphaproteobacteria</taxon>
        <taxon>Acetobacterales</taxon>
        <taxon>Roseomonadaceae</taxon>
        <taxon>Roseomonas</taxon>
    </lineage>
</organism>
<dbReference type="CDD" id="cd02440">
    <property type="entry name" value="AdoMet_MTases"/>
    <property type="match status" value="1"/>
</dbReference>
<dbReference type="EMBL" id="AP025637">
    <property type="protein sequence ID" value="BDG70795.1"/>
    <property type="molecule type" value="Genomic_DNA"/>
</dbReference>
<evidence type="ECO:0000313" key="2">
    <source>
        <dbReference type="EMBL" id="BDG70795.1"/>
    </source>
</evidence>
<keyword evidence="3" id="KW-1185">Reference proteome</keyword>
<sequence>MSGYVATDGQAYERSMGRWSRRLAEPFLDALALPPGGTVLDAGCGTGALADAIAARDTTARITGVDISEAFLVTARARVPGAAFRTGDIARLPDPDGTYDAALSLLVLQFVPDRAAAVAEMARVTKPGGLVAAAMWDFTGGFGFLRAFADSVAAAEPDGEAFRTRYWGDAVGSPGRLAALLTAAGLHAVAERDIMIRQHFSDFADWWDPWLTGQGIAGAFVATLPPDRLARVAALARRAYQAGAPDGPRSFVAVARLATGRRGA</sequence>
<dbReference type="Pfam" id="PF08241">
    <property type="entry name" value="Methyltransf_11"/>
    <property type="match status" value="1"/>
</dbReference>
<evidence type="ECO:0000313" key="3">
    <source>
        <dbReference type="Proteomes" id="UP000831327"/>
    </source>
</evidence>
<accession>A0ABN6NWQ7</accession>
<dbReference type="RefSeq" id="WP_244458107.1">
    <property type="nucleotide sequence ID" value="NZ_AP025637.1"/>
</dbReference>
<keyword evidence="2" id="KW-0808">Transferase</keyword>
<dbReference type="GO" id="GO:0032259">
    <property type="term" value="P:methylation"/>
    <property type="evidence" value="ECO:0007669"/>
    <property type="project" value="UniProtKB-KW"/>
</dbReference>
<dbReference type="PANTHER" id="PTHR43591">
    <property type="entry name" value="METHYLTRANSFERASE"/>
    <property type="match status" value="1"/>
</dbReference>
<dbReference type="Proteomes" id="UP000831327">
    <property type="component" value="Chromosome"/>
</dbReference>
<name>A0ABN6NWQ7_9PROT</name>
<gene>
    <name evidence="2" type="ORF">Rmf_07240</name>
</gene>
<evidence type="ECO:0000259" key="1">
    <source>
        <dbReference type="Pfam" id="PF08241"/>
    </source>
</evidence>
<dbReference type="InterPro" id="IPR013216">
    <property type="entry name" value="Methyltransf_11"/>
</dbReference>
<dbReference type="Gene3D" id="3.40.50.150">
    <property type="entry name" value="Vaccinia Virus protein VP39"/>
    <property type="match status" value="1"/>
</dbReference>
<proteinExistence type="predicted"/>
<feature type="domain" description="Methyltransferase type 11" evidence="1">
    <location>
        <begin position="40"/>
        <end position="132"/>
    </location>
</feature>
<dbReference type="GO" id="GO:0008168">
    <property type="term" value="F:methyltransferase activity"/>
    <property type="evidence" value="ECO:0007669"/>
    <property type="project" value="UniProtKB-KW"/>
</dbReference>
<reference evidence="2 3" key="1">
    <citation type="journal article" date="2016" name="Microbes Environ.">
        <title>Phylogenetically diverse aerobic anoxygenic phototrophic bacteria isolated from epilithic biofilms in Tama river, Japan.</title>
        <authorList>
            <person name="Hirose S."/>
            <person name="Matsuura K."/>
            <person name="Haruta S."/>
        </authorList>
    </citation>
    <scope>NUCLEOTIDE SEQUENCE [LARGE SCALE GENOMIC DNA]</scope>
    <source>
        <strain evidence="2 3">S08</strain>
    </source>
</reference>
<dbReference type="SUPFAM" id="SSF53335">
    <property type="entry name" value="S-adenosyl-L-methionine-dependent methyltransferases"/>
    <property type="match status" value="1"/>
</dbReference>
<protein>
    <submittedName>
        <fullName evidence="2">SAM-dependent methyltransferase</fullName>
    </submittedName>
</protein>
<dbReference type="InterPro" id="IPR029063">
    <property type="entry name" value="SAM-dependent_MTases_sf"/>
</dbReference>